<evidence type="ECO:0008006" key="3">
    <source>
        <dbReference type="Google" id="ProtNLM"/>
    </source>
</evidence>
<organism evidence="1 2">
    <name type="scientific">Photobacterium angustum</name>
    <dbReference type="NCBI Taxonomy" id="661"/>
    <lineage>
        <taxon>Bacteria</taxon>
        <taxon>Pseudomonadati</taxon>
        <taxon>Pseudomonadota</taxon>
        <taxon>Gammaproteobacteria</taxon>
        <taxon>Vibrionales</taxon>
        <taxon>Vibrionaceae</taxon>
        <taxon>Photobacterium</taxon>
    </lineage>
</organism>
<evidence type="ECO:0000313" key="1">
    <source>
        <dbReference type="EMBL" id="PSX12220.1"/>
    </source>
</evidence>
<reference evidence="1 2" key="1">
    <citation type="submission" date="2018-01" db="EMBL/GenBank/DDBJ databases">
        <title>Whole genome sequencing of Histamine producing bacteria.</title>
        <authorList>
            <person name="Butler K."/>
        </authorList>
    </citation>
    <scope>NUCLEOTIDE SEQUENCE [LARGE SCALE GENOMIC DNA]</scope>
    <source>
        <strain evidence="1 2">A6-1</strain>
    </source>
</reference>
<sequence length="128" mass="14389">MFRYAIGGLVRNLLFIILLLSVNVHGGESTLFFVDKSRAIVIAESAITEKYGAVVENYKEPILVQHHFKSPVEQSEHLQVQFTQQESIEQLANGYEKITSNNFTVRMDKSGEVLSVNKGVSLMTSKKK</sequence>
<evidence type="ECO:0000313" key="2">
    <source>
        <dbReference type="Proteomes" id="UP000240989"/>
    </source>
</evidence>
<dbReference type="EMBL" id="PYOU01000002">
    <property type="protein sequence ID" value="PSX12220.1"/>
    <property type="molecule type" value="Genomic_DNA"/>
</dbReference>
<protein>
    <recommendedName>
        <fullName evidence="3">DUF3316 domain-containing protein</fullName>
    </recommendedName>
</protein>
<proteinExistence type="predicted"/>
<keyword evidence="2" id="KW-1185">Reference proteome</keyword>
<gene>
    <name evidence="1" type="ORF">C0W27_03215</name>
</gene>
<dbReference type="Proteomes" id="UP000240989">
    <property type="component" value="Unassembled WGS sequence"/>
</dbReference>
<name>A0ABX5H817_PHOAN</name>
<comment type="caution">
    <text evidence="1">The sequence shown here is derived from an EMBL/GenBank/DDBJ whole genome shotgun (WGS) entry which is preliminary data.</text>
</comment>
<accession>A0ABX5H817</accession>